<dbReference type="InterPro" id="IPR036010">
    <property type="entry name" value="2Fe-2S_ferredoxin-like_sf"/>
</dbReference>
<feature type="domain" description="2Fe-2S ferredoxin-type" evidence="1">
    <location>
        <begin position="271"/>
        <end position="374"/>
    </location>
</feature>
<comment type="caution">
    <text evidence="3">The sequence shown here is derived from an EMBL/GenBank/DDBJ whole genome shotgun (WGS) entry which is preliminary data.</text>
</comment>
<dbReference type="InterPro" id="IPR017938">
    <property type="entry name" value="Riboflavin_synthase-like_b-brl"/>
</dbReference>
<dbReference type="OrthoDB" id="9796486at2"/>
<dbReference type="PANTHER" id="PTHR47354:SF5">
    <property type="entry name" value="PROTEIN RFBI"/>
    <property type="match status" value="1"/>
</dbReference>
<dbReference type="InterPro" id="IPR012675">
    <property type="entry name" value="Beta-grasp_dom_sf"/>
</dbReference>
<dbReference type="Proteomes" id="UP000295678">
    <property type="component" value="Unassembled WGS sequence"/>
</dbReference>
<dbReference type="GO" id="GO:0016491">
    <property type="term" value="F:oxidoreductase activity"/>
    <property type="evidence" value="ECO:0007669"/>
    <property type="project" value="InterPro"/>
</dbReference>
<dbReference type="InterPro" id="IPR008333">
    <property type="entry name" value="Cbr1-like_FAD-bd_dom"/>
</dbReference>
<dbReference type="CDD" id="cd00207">
    <property type="entry name" value="fer2"/>
    <property type="match status" value="1"/>
</dbReference>
<dbReference type="AlphaFoldDB" id="A0A4R3MAW3"/>
<dbReference type="PROSITE" id="PS51085">
    <property type="entry name" value="2FE2S_FER_2"/>
    <property type="match status" value="1"/>
</dbReference>
<dbReference type="InterPro" id="IPR017927">
    <property type="entry name" value="FAD-bd_FR_type"/>
</dbReference>
<dbReference type="Gene3D" id="3.40.50.80">
    <property type="entry name" value="Nucleotide-binding domain of ferredoxin-NADP reductase (FNR) module"/>
    <property type="match status" value="1"/>
</dbReference>
<gene>
    <name evidence="3" type="ORF">EDC22_105221</name>
</gene>
<protein>
    <submittedName>
        <fullName evidence="3">Ferredoxin-NADP reductase</fullName>
    </submittedName>
</protein>
<proteinExistence type="predicted"/>
<accession>A0A4R3MAW3</accession>
<feature type="domain" description="FAD-binding FR-type" evidence="2">
    <location>
        <begin position="40"/>
        <end position="147"/>
    </location>
</feature>
<dbReference type="SUPFAM" id="SSF63380">
    <property type="entry name" value="Riboflavin synthase domain-like"/>
    <property type="match status" value="1"/>
</dbReference>
<dbReference type="PRINTS" id="PR00409">
    <property type="entry name" value="PHDIOXRDTASE"/>
</dbReference>
<evidence type="ECO:0000259" key="1">
    <source>
        <dbReference type="PROSITE" id="PS51085"/>
    </source>
</evidence>
<dbReference type="InterPro" id="IPR001041">
    <property type="entry name" value="2Fe-2S_ferredoxin-type"/>
</dbReference>
<dbReference type="Pfam" id="PF00175">
    <property type="entry name" value="NAD_binding_1"/>
    <property type="match status" value="1"/>
</dbReference>
<dbReference type="PANTHER" id="PTHR47354">
    <property type="entry name" value="NADH OXIDOREDUCTASE HCR"/>
    <property type="match status" value="1"/>
</dbReference>
<organism evidence="3 4">
    <name type="scientific">Tepidamorphus gemmatus</name>
    <dbReference type="NCBI Taxonomy" id="747076"/>
    <lineage>
        <taxon>Bacteria</taxon>
        <taxon>Pseudomonadati</taxon>
        <taxon>Pseudomonadota</taxon>
        <taxon>Alphaproteobacteria</taxon>
        <taxon>Hyphomicrobiales</taxon>
        <taxon>Tepidamorphaceae</taxon>
        <taxon>Tepidamorphus</taxon>
    </lineage>
</organism>
<dbReference type="InterPro" id="IPR050415">
    <property type="entry name" value="MRET"/>
</dbReference>
<dbReference type="PROSITE" id="PS00197">
    <property type="entry name" value="2FE2S_FER_1"/>
    <property type="match status" value="1"/>
</dbReference>
<dbReference type="Gene3D" id="2.40.30.10">
    <property type="entry name" value="Translation factors"/>
    <property type="match status" value="1"/>
</dbReference>
<evidence type="ECO:0000259" key="2">
    <source>
        <dbReference type="PROSITE" id="PS51384"/>
    </source>
</evidence>
<keyword evidence="4" id="KW-1185">Reference proteome</keyword>
<name>A0A4R3MAW3_9HYPH</name>
<dbReference type="Pfam" id="PF00111">
    <property type="entry name" value="Fer2"/>
    <property type="match status" value="1"/>
</dbReference>
<dbReference type="InterPro" id="IPR006058">
    <property type="entry name" value="2Fe2S_fd_BS"/>
</dbReference>
<evidence type="ECO:0000313" key="3">
    <source>
        <dbReference type="EMBL" id="TCT10721.1"/>
    </source>
</evidence>
<dbReference type="CDD" id="cd00322">
    <property type="entry name" value="FNR_like"/>
    <property type="match status" value="1"/>
</dbReference>
<dbReference type="Gene3D" id="3.10.20.30">
    <property type="match status" value="1"/>
</dbReference>
<evidence type="ECO:0000313" key="4">
    <source>
        <dbReference type="Proteomes" id="UP000295678"/>
    </source>
</evidence>
<dbReference type="InterPro" id="IPR039261">
    <property type="entry name" value="FNR_nucleotide-bd"/>
</dbReference>
<dbReference type="SUPFAM" id="SSF52343">
    <property type="entry name" value="Ferredoxin reductase-like, C-terminal NADP-linked domain"/>
    <property type="match status" value="1"/>
</dbReference>
<dbReference type="GO" id="GO:0051537">
    <property type="term" value="F:2 iron, 2 sulfur cluster binding"/>
    <property type="evidence" value="ECO:0007669"/>
    <property type="project" value="InterPro"/>
</dbReference>
<dbReference type="SUPFAM" id="SSF54292">
    <property type="entry name" value="2Fe-2S ferredoxin-like"/>
    <property type="match status" value="1"/>
</dbReference>
<dbReference type="PROSITE" id="PS51384">
    <property type="entry name" value="FAD_FR"/>
    <property type="match status" value="1"/>
</dbReference>
<dbReference type="EMBL" id="SMAK01000005">
    <property type="protein sequence ID" value="TCT10721.1"/>
    <property type="molecule type" value="Genomic_DNA"/>
</dbReference>
<dbReference type="Pfam" id="PF00970">
    <property type="entry name" value="FAD_binding_6"/>
    <property type="match status" value="1"/>
</dbReference>
<sequence length="374" mass="40338">MIASGIGLLLVAAWIAVSGLAVWMTVSGVKAARAAALDIRAATPLTLVVTERSDHGRFARIVLTAPGGDGRLPRYSAGDYLTVLASPQGQRPQRRCYSLAGWQASPDSYELLVKREENGLVSGWIHDVLQVGARIEALGPRGGFHLTEHRGERLLVAAGVGITPLRAMLHRISAGRTMSPTTLFWSVRHVTELECYHPEFLDLSRTCDWFRYVPCVTRPGPGWRGTARRLDAGIVLAARRNMPLAGVWICASATMTRQLTEDLAQRGVPADRIHFELFGADAAGAPAEVALVTVQPGGRCANYLGEPTLLHCLEREGIPISSDCRAGHCGACRMQLVGGRVDTVLPPQMAVPESQVLTCCVRPASDIVIAFPDR</sequence>
<reference evidence="3 4" key="1">
    <citation type="submission" date="2019-03" db="EMBL/GenBank/DDBJ databases">
        <title>Genomic Encyclopedia of Type Strains, Phase IV (KMG-IV): sequencing the most valuable type-strain genomes for metagenomic binning, comparative biology and taxonomic classification.</title>
        <authorList>
            <person name="Goeker M."/>
        </authorList>
    </citation>
    <scope>NUCLEOTIDE SEQUENCE [LARGE SCALE GENOMIC DNA]</scope>
    <source>
        <strain evidence="3 4">DSM 19345</strain>
    </source>
</reference>
<dbReference type="InterPro" id="IPR001433">
    <property type="entry name" value="OxRdtase_FAD/NAD-bd"/>
</dbReference>